<dbReference type="SUPFAM" id="SSF48452">
    <property type="entry name" value="TPR-like"/>
    <property type="match status" value="2"/>
</dbReference>
<keyword evidence="4" id="KW-0802">TPR repeat</keyword>
<protein>
    <submittedName>
        <fullName evidence="5">Tetratricopeptide repeat protein</fullName>
    </submittedName>
</protein>
<dbReference type="Proteomes" id="UP000321408">
    <property type="component" value="Chromosome"/>
</dbReference>
<comment type="subcellular location">
    <subcellularLocation>
        <location evidence="1">Cytoplasm</location>
    </subcellularLocation>
</comment>
<dbReference type="InterPro" id="IPR011990">
    <property type="entry name" value="TPR-like_helical_dom_sf"/>
</dbReference>
<reference evidence="5 6" key="2">
    <citation type="journal article" date="2024" name="Int. J. Syst. Evol. Microbiol.">
        <title>Promethearchaeum syntrophicum gen. nov., sp. nov., an anaerobic, obligately syntrophic archaeon, the first isolate of the lineage 'Asgard' archaea, and proposal of the new archaeal phylum Promethearchaeota phyl. nov. and kingdom Promethearchaeati regn. nov.</title>
        <authorList>
            <person name="Imachi H."/>
            <person name="Nobu M.K."/>
            <person name="Kato S."/>
            <person name="Takaki Y."/>
            <person name="Miyazaki M."/>
            <person name="Miyata M."/>
            <person name="Ogawara M."/>
            <person name="Saito Y."/>
            <person name="Sakai S."/>
            <person name="Tahara Y.O."/>
            <person name="Takano Y."/>
            <person name="Tasumi E."/>
            <person name="Uematsu K."/>
            <person name="Yoshimura T."/>
            <person name="Itoh T."/>
            <person name="Ohkuma M."/>
            <person name="Takai K."/>
        </authorList>
    </citation>
    <scope>NUCLEOTIDE SEQUENCE [LARGE SCALE GENOMIC DNA]</scope>
    <source>
        <strain evidence="5 6">MK-D1</strain>
    </source>
</reference>
<gene>
    <name evidence="5" type="ORF">DSAG12_00850</name>
</gene>
<accession>A0A5B9D828</accession>
<evidence type="ECO:0000256" key="3">
    <source>
        <dbReference type="ARBA" id="ARBA00022737"/>
    </source>
</evidence>
<dbReference type="EMBL" id="CP042905">
    <property type="protein sequence ID" value="QEE15027.1"/>
    <property type="molecule type" value="Genomic_DNA"/>
</dbReference>
<keyword evidence="2" id="KW-0963">Cytoplasm</keyword>
<dbReference type="RefSeq" id="WP_147661954.1">
    <property type="nucleotide sequence ID" value="NZ_CP042905.2"/>
</dbReference>
<dbReference type="PANTHER" id="PTHR46630">
    <property type="entry name" value="TETRATRICOPEPTIDE REPEAT PROTEIN 29"/>
    <property type="match status" value="1"/>
</dbReference>
<keyword evidence="6" id="KW-1185">Reference proteome</keyword>
<dbReference type="KEGG" id="psyt:DSAG12_00850"/>
<proteinExistence type="predicted"/>
<dbReference type="PANTHER" id="PTHR46630:SF1">
    <property type="entry name" value="TETRATRICOPEPTIDE REPEAT PROTEIN 29"/>
    <property type="match status" value="1"/>
</dbReference>
<name>A0A5B9D828_9ARCH</name>
<evidence type="ECO:0000256" key="1">
    <source>
        <dbReference type="ARBA" id="ARBA00004496"/>
    </source>
</evidence>
<dbReference type="AlphaFoldDB" id="A0A5B9D828"/>
<evidence type="ECO:0000256" key="2">
    <source>
        <dbReference type="ARBA" id="ARBA00022490"/>
    </source>
</evidence>
<sequence length="313" mass="36680">MEENSKISLDNDISKLIKDFNKTFEKKETDIIIEKRARICSNLAVLYWKKENLEDSKKFFLEAIQEYDKLKDEFKLASTKGALGSLYIQKGKFELAKIYTEEAYEYWTNSMHLNERLACLQNLAIINLRLNEEVKASDYVLEAMKMAMQLQDEDLFAQSIHILLNYYENKKRYDMLLELKIKALEFWTQLNLEERQFKTLIDLGVLSQVLEGFDDAIKYFKKAFNIGYNSSNIEKMYLAEGFLAESFLNKKDIEKAKYTYLQAFKLAVFLNLDGKHQNDVNLMRIALLSLGFTTETLIKEAEDALKEAKEEKK</sequence>
<dbReference type="GO" id="GO:0005737">
    <property type="term" value="C:cytoplasm"/>
    <property type="evidence" value="ECO:0007669"/>
    <property type="project" value="UniProtKB-SubCell"/>
</dbReference>
<dbReference type="GeneID" id="41328848"/>
<evidence type="ECO:0000313" key="6">
    <source>
        <dbReference type="Proteomes" id="UP000321408"/>
    </source>
</evidence>
<dbReference type="Pfam" id="PF13181">
    <property type="entry name" value="TPR_8"/>
    <property type="match status" value="2"/>
</dbReference>
<dbReference type="SMART" id="SM00028">
    <property type="entry name" value="TPR"/>
    <property type="match status" value="4"/>
</dbReference>
<dbReference type="InterPro" id="IPR019734">
    <property type="entry name" value="TPR_rpt"/>
</dbReference>
<dbReference type="InterPro" id="IPR051476">
    <property type="entry name" value="Bac_ResReg_Asp_Phosphatase"/>
</dbReference>
<reference evidence="5 6" key="1">
    <citation type="journal article" date="2020" name="Nature">
        <title>Isolation of an archaeon at the prokaryote-eukaryote interface.</title>
        <authorList>
            <person name="Imachi H."/>
            <person name="Nobu M.K."/>
            <person name="Nakahara N."/>
            <person name="Morono Y."/>
            <person name="Ogawara M."/>
            <person name="Takaki Y."/>
            <person name="Takano Y."/>
            <person name="Uematsu K."/>
            <person name="Ikuta T."/>
            <person name="Ito M."/>
            <person name="Matsui Y."/>
            <person name="Miyazaki M."/>
            <person name="Murata K."/>
            <person name="Saito Y."/>
            <person name="Sakai S."/>
            <person name="Song C."/>
            <person name="Tasumi E."/>
            <person name="Yamanaka Y."/>
            <person name="Yamaguchi T."/>
            <person name="Kamagata Y."/>
            <person name="Tamaki H."/>
            <person name="Takai K."/>
        </authorList>
    </citation>
    <scope>NUCLEOTIDE SEQUENCE [LARGE SCALE GENOMIC DNA]</scope>
    <source>
        <strain evidence="5 6">MK-D1</strain>
    </source>
</reference>
<evidence type="ECO:0000256" key="4">
    <source>
        <dbReference type="ARBA" id="ARBA00022803"/>
    </source>
</evidence>
<keyword evidence="3" id="KW-0677">Repeat</keyword>
<organism evidence="5 6">
    <name type="scientific">Promethearchaeum syntrophicum</name>
    <dbReference type="NCBI Taxonomy" id="2594042"/>
    <lineage>
        <taxon>Archaea</taxon>
        <taxon>Promethearchaeati</taxon>
        <taxon>Promethearchaeota</taxon>
        <taxon>Promethearchaeia</taxon>
        <taxon>Promethearchaeales</taxon>
        <taxon>Promethearchaeaceae</taxon>
        <taxon>Promethearchaeum</taxon>
    </lineage>
</organism>
<dbReference type="Gene3D" id="1.25.40.10">
    <property type="entry name" value="Tetratricopeptide repeat domain"/>
    <property type="match status" value="1"/>
</dbReference>
<evidence type="ECO:0000313" key="5">
    <source>
        <dbReference type="EMBL" id="QEE15027.1"/>
    </source>
</evidence>